<dbReference type="PROSITE" id="PS00380">
    <property type="entry name" value="RHODANESE_1"/>
    <property type="match status" value="1"/>
</dbReference>
<dbReference type="RefSeq" id="WP_242632303.1">
    <property type="nucleotide sequence ID" value="NZ_SJPI01000003.1"/>
</dbReference>
<dbReference type="AlphaFoldDB" id="A0A5C5WI25"/>
<evidence type="ECO:0000313" key="2">
    <source>
        <dbReference type="EMBL" id="TWT49759.1"/>
    </source>
</evidence>
<keyword evidence="3" id="KW-1185">Reference proteome</keyword>
<dbReference type="InterPro" id="IPR001763">
    <property type="entry name" value="Rhodanese-like_dom"/>
</dbReference>
<dbReference type="PROSITE" id="PS50206">
    <property type="entry name" value="RHODANESE_3"/>
    <property type="match status" value="1"/>
</dbReference>
<dbReference type="SUPFAM" id="SSF52821">
    <property type="entry name" value="Rhodanese/Cell cycle control phosphatase"/>
    <property type="match status" value="1"/>
</dbReference>
<dbReference type="Proteomes" id="UP000316598">
    <property type="component" value="Unassembled WGS sequence"/>
</dbReference>
<accession>A0A5C5WI25</accession>
<dbReference type="GO" id="GO:0004792">
    <property type="term" value="F:thiosulfate-cyanide sulfurtransferase activity"/>
    <property type="evidence" value="ECO:0007669"/>
    <property type="project" value="InterPro"/>
</dbReference>
<comment type="caution">
    <text evidence="2">The sequence shown here is derived from an EMBL/GenBank/DDBJ whole genome shotgun (WGS) entry which is preliminary data.</text>
</comment>
<protein>
    <submittedName>
        <fullName evidence="2">Molybdopterin biosynthesis protein MoeB</fullName>
    </submittedName>
</protein>
<dbReference type="Gene3D" id="3.40.250.10">
    <property type="entry name" value="Rhodanese-like domain"/>
    <property type="match status" value="1"/>
</dbReference>
<dbReference type="Pfam" id="PF00581">
    <property type="entry name" value="Rhodanese"/>
    <property type="match status" value="1"/>
</dbReference>
<reference evidence="2 3" key="1">
    <citation type="submission" date="2019-02" db="EMBL/GenBank/DDBJ databases">
        <title>Deep-cultivation of Planctomycetes and their phenomic and genomic characterization uncovers novel biology.</title>
        <authorList>
            <person name="Wiegand S."/>
            <person name="Jogler M."/>
            <person name="Boedeker C."/>
            <person name="Pinto D."/>
            <person name="Vollmers J."/>
            <person name="Rivas-Marin E."/>
            <person name="Kohn T."/>
            <person name="Peeters S.H."/>
            <person name="Heuer A."/>
            <person name="Rast P."/>
            <person name="Oberbeckmann S."/>
            <person name="Bunk B."/>
            <person name="Jeske O."/>
            <person name="Meyerdierks A."/>
            <person name="Storesund J.E."/>
            <person name="Kallscheuer N."/>
            <person name="Luecker S."/>
            <person name="Lage O.M."/>
            <person name="Pohl T."/>
            <person name="Merkel B.J."/>
            <person name="Hornburger P."/>
            <person name="Mueller R.-W."/>
            <person name="Bruemmer F."/>
            <person name="Labrenz M."/>
            <person name="Spormann A.M."/>
            <person name="Op Den Camp H."/>
            <person name="Overmann J."/>
            <person name="Amann R."/>
            <person name="Jetten M.S.M."/>
            <person name="Mascher T."/>
            <person name="Medema M.H."/>
            <person name="Devos D.P."/>
            <person name="Kaster A.-K."/>
            <person name="Ovreas L."/>
            <person name="Rohde M."/>
            <person name="Galperin M.Y."/>
            <person name="Jogler C."/>
        </authorList>
    </citation>
    <scope>NUCLEOTIDE SEQUENCE [LARGE SCALE GENOMIC DNA]</scope>
    <source>
        <strain evidence="2 3">Pla22</strain>
    </source>
</reference>
<dbReference type="EMBL" id="SJPI01000003">
    <property type="protein sequence ID" value="TWT49759.1"/>
    <property type="molecule type" value="Genomic_DNA"/>
</dbReference>
<dbReference type="SMART" id="SM00450">
    <property type="entry name" value="RHOD"/>
    <property type="match status" value="1"/>
</dbReference>
<evidence type="ECO:0000259" key="1">
    <source>
        <dbReference type="PROSITE" id="PS50206"/>
    </source>
</evidence>
<sequence>MHFSVDLDSDKQQLNSKFEMEDQLRHYTNKLAYEIDSWDLKVALEAKEKVVVVDTRSPDAFAQEHIPGAINIPHRTMSGSTTSQIDREFLVITYCDGIGCNASTKGALAMLKLGFHVKELLGGFDWWKRDGHATAGRLSSDETNESCGCQ</sequence>
<evidence type="ECO:0000313" key="3">
    <source>
        <dbReference type="Proteomes" id="UP000316598"/>
    </source>
</evidence>
<feature type="domain" description="Rhodanese" evidence="1">
    <location>
        <begin position="46"/>
        <end position="136"/>
    </location>
</feature>
<dbReference type="PANTHER" id="PTHR43031:SF1">
    <property type="entry name" value="PYRIDINE NUCLEOTIDE-DISULPHIDE OXIDOREDUCTASE"/>
    <property type="match status" value="1"/>
</dbReference>
<organism evidence="2 3">
    <name type="scientific">Rubripirellula amarantea</name>
    <dbReference type="NCBI Taxonomy" id="2527999"/>
    <lineage>
        <taxon>Bacteria</taxon>
        <taxon>Pseudomonadati</taxon>
        <taxon>Planctomycetota</taxon>
        <taxon>Planctomycetia</taxon>
        <taxon>Pirellulales</taxon>
        <taxon>Pirellulaceae</taxon>
        <taxon>Rubripirellula</taxon>
    </lineage>
</organism>
<name>A0A5C5WI25_9BACT</name>
<dbReference type="InterPro" id="IPR036873">
    <property type="entry name" value="Rhodanese-like_dom_sf"/>
</dbReference>
<dbReference type="InterPro" id="IPR050229">
    <property type="entry name" value="GlpE_sulfurtransferase"/>
</dbReference>
<dbReference type="PANTHER" id="PTHR43031">
    <property type="entry name" value="FAD-DEPENDENT OXIDOREDUCTASE"/>
    <property type="match status" value="1"/>
</dbReference>
<proteinExistence type="predicted"/>
<dbReference type="InterPro" id="IPR001307">
    <property type="entry name" value="Thiosulphate_STrfase_CS"/>
</dbReference>
<gene>
    <name evidence="2" type="ORF">Pla22_49610</name>
</gene>